<evidence type="ECO:0000256" key="1">
    <source>
        <dbReference type="SAM" id="Phobius"/>
    </source>
</evidence>
<feature type="transmembrane region" description="Helical" evidence="1">
    <location>
        <begin position="54"/>
        <end position="82"/>
    </location>
</feature>
<reference evidence="2" key="2">
    <citation type="submission" date="2013-10" db="EMBL/GenBank/DDBJ databases">
        <authorList>
            <person name="Aslett M."/>
        </authorList>
    </citation>
    <scope>NUCLEOTIDE SEQUENCE [LARGE SCALE GENOMIC DNA]</scope>
    <source>
        <strain evidence="2">Houghton</strain>
    </source>
</reference>
<keyword evidence="1" id="KW-0812">Transmembrane</keyword>
<dbReference type="VEuPathDB" id="ToxoDB:ETH2_0401400"/>
<feature type="transmembrane region" description="Helical" evidence="1">
    <location>
        <begin position="94"/>
        <end position="122"/>
    </location>
</feature>
<proteinExistence type="predicted"/>
<sequence>MFWRKEPWKFCLSLAAAAWTHSFLLAAAGAWNLLLFLKVFPWKRSFTEAAVEAYWSRSGFVAAALRGGFLALAVSFLLASVLTDLAICTKSARAAYLLAWLNLGSSFLSLLLLLHLWTAFGVLLLSSNATLGELVLWGNPDLLYSVLSAIPMTRIYASLGAVFSAGGSGFEGKSAQQLQQQQQQQPSSSSSGTLKMGALGTWKVGLSLQQAAAIWGLFCLAVAVLDFSVFWIKISEDPLVKMNKVGLVFVAEGLTCLFAAVGALAGSAAGAPFFTLSALLFTLLLLPLALALLLLLGKPLFWGAAPLRQQLAFNFASLHALGAQLAFISTSFFAVSALYSLFVTQTRKEIQSAANEALQPVDLEEESKKLLSEP</sequence>
<feature type="transmembrane region" description="Helical" evidence="1">
    <location>
        <begin position="142"/>
        <end position="163"/>
    </location>
</feature>
<feature type="transmembrane region" description="Helical" evidence="1">
    <location>
        <begin position="316"/>
        <end position="342"/>
    </location>
</feature>
<dbReference type="GeneID" id="25252645"/>
<name>U6KSM7_EIMTE</name>
<accession>U6KSM7</accession>
<dbReference type="Proteomes" id="UP000030747">
    <property type="component" value="Unassembled WGS sequence"/>
</dbReference>
<dbReference type="VEuPathDB" id="ToxoDB:ETH_00017530"/>
<feature type="transmembrane region" description="Helical" evidence="1">
    <location>
        <begin position="246"/>
        <end position="266"/>
    </location>
</feature>
<evidence type="ECO:0008006" key="4">
    <source>
        <dbReference type="Google" id="ProtNLM"/>
    </source>
</evidence>
<feature type="transmembrane region" description="Helical" evidence="1">
    <location>
        <begin position="212"/>
        <end position="234"/>
    </location>
</feature>
<keyword evidence="1" id="KW-1133">Transmembrane helix</keyword>
<dbReference type="RefSeq" id="XP_013231882.1">
    <property type="nucleotide sequence ID" value="XM_013376428.1"/>
</dbReference>
<evidence type="ECO:0000313" key="2">
    <source>
        <dbReference type="EMBL" id="CDJ41132.1"/>
    </source>
</evidence>
<keyword evidence="1" id="KW-0472">Membrane</keyword>
<organism evidence="2 3">
    <name type="scientific">Eimeria tenella</name>
    <name type="common">Coccidian parasite</name>
    <dbReference type="NCBI Taxonomy" id="5802"/>
    <lineage>
        <taxon>Eukaryota</taxon>
        <taxon>Sar</taxon>
        <taxon>Alveolata</taxon>
        <taxon>Apicomplexa</taxon>
        <taxon>Conoidasida</taxon>
        <taxon>Coccidia</taxon>
        <taxon>Eucoccidiorida</taxon>
        <taxon>Eimeriorina</taxon>
        <taxon>Eimeriidae</taxon>
        <taxon>Eimeria</taxon>
    </lineage>
</organism>
<gene>
    <name evidence="2" type="ORF">ETH_00017530</name>
</gene>
<feature type="transmembrane region" description="Helical" evidence="1">
    <location>
        <begin position="273"/>
        <end position="296"/>
    </location>
</feature>
<dbReference type="OMA" id="VLIWWNI"/>
<keyword evidence="3" id="KW-1185">Reference proteome</keyword>
<protein>
    <recommendedName>
        <fullName evidence="4">Transmembrane protein</fullName>
    </recommendedName>
</protein>
<dbReference type="OrthoDB" id="330682at2759"/>
<dbReference type="AlphaFoldDB" id="U6KSM7"/>
<evidence type="ECO:0000313" key="3">
    <source>
        <dbReference type="Proteomes" id="UP000030747"/>
    </source>
</evidence>
<reference evidence="2" key="1">
    <citation type="submission" date="2013-10" db="EMBL/GenBank/DDBJ databases">
        <title>Genomic analysis of the causative agents of coccidiosis in chickens.</title>
        <authorList>
            <person name="Reid A.J."/>
            <person name="Blake D."/>
            <person name="Billington K."/>
            <person name="Browne H."/>
            <person name="Dunn M."/>
            <person name="Hung S."/>
            <person name="Kawahara F."/>
            <person name="Miranda-Saavedra D."/>
            <person name="Mourier T."/>
            <person name="Nagra H."/>
            <person name="Otto T.D."/>
            <person name="Rawlings N."/>
            <person name="Sanchez A."/>
            <person name="Sanders M."/>
            <person name="Subramaniam C."/>
            <person name="Tay Y."/>
            <person name="Dear P."/>
            <person name="Doerig C."/>
            <person name="Gruber A."/>
            <person name="Parkinson J."/>
            <person name="Shirley M."/>
            <person name="Wan K.L."/>
            <person name="Berriman M."/>
            <person name="Tomley F."/>
            <person name="Pain A."/>
        </authorList>
    </citation>
    <scope>NUCLEOTIDE SEQUENCE [LARGE SCALE GENOMIC DNA]</scope>
    <source>
        <strain evidence="2">Houghton</strain>
    </source>
</reference>
<dbReference type="EMBL" id="HG675502">
    <property type="protein sequence ID" value="CDJ41132.1"/>
    <property type="molecule type" value="Genomic_DNA"/>
</dbReference>